<reference evidence="1 2" key="1">
    <citation type="submission" date="2022-04" db="EMBL/GenBank/DDBJ databases">
        <title>Halobacillus sp. isolated from saltern.</title>
        <authorList>
            <person name="Won M."/>
            <person name="Lee C.-M."/>
            <person name="Woen H.-Y."/>
            <person name="Kwon S.-W."/>
        </authorList>
    </citation>
    <scope>NUCLEOTIDE SEQUENCE [LARGE SCALE GENOMIC DNA]</scope>
    <source>
        <strain evidence="1 2">SSTM10-2</strain>
    </source>
</reference>
<protein>
    <submittedName>
        <fullName evidence="1">DUF3231 family protein</fullName>
    </submittedName>
</protein>
<dbReference type="Proteomes" id="UP000831880">
    <property type="component" value="Chromosome"/>
</dbReference>
<dbReference type="Pfam" id="PF11553">
    <property type="entry name" value="DUF3231"/>
    <property type="match status" value="2"/>
</dbReference>
<evidence type="ECO:0000313" key="2">
    <source>
        <dbReference type="Proteomes" id="UP000831880"/>
    </source>
</evidence>
<dbReference type="RefSeq" id="WP_244751147.1">
    <property type="nucleotide sequence ID" value="NZ_CP095074.1"/>
</dbReference>
<proteinExistence type="predicted"/>
<dbReference type="InterPro" id="IPR021617">
    <property type="entry name" value="DUF3231"/>
</dbReference>
<organism evidence="1 2">
    <name type="scientific">Halobacillus shinanisalinarum</name>
    <dbReference type="NCBI Taxonomy" id="2932258"/>
    <lineage>
        <taxon>Bacteria</taxon>
        <taxon>Bacillati</taxon>
        <taxon>Bacillota</taxon>
        <taxon>Bacilli</taxon>
        <taxon>Bacillales</taxon>
        <taxon>Bacillaceae</taxon>
        <taxon>Halobacillus</taxon>
    </lineage>
</organism>
<gene>
    <name evidence="1" type="ORF">MUO14_13185</name>
</gene>
<name>A0ABY4GUZ3_9BACI</name>
<sequence length="331" mass="37461">MEPTLTPSEISNLWNTYLGNTMGSEVTNLFRLNVRDEEIHKMLDTAQKDANEIVDGAKFLLNEAKHPLPESFDENDVNRNASPQFTDNAVLLLKHSLTQKACMEYSAALTSSTRGDVRNYFVQCLTRTKALLNTLVELVDKKGLNQPKIHIPIPGKIEKVQKQSFLGGFVKGNRPLTSEEIRHLVFNFQDVAVMNSVFKAFSQMTESKEIKEQFNRGVEIGNKHLDIFQSLMNKNDLPNLPTWESEITDSIDPSFSDRVILFKTSIFIGATASNYGKALSTSFRKDLGVDFLRLMGEWLIFGEDNLNIMIKRGFLDQMPLAKREDQVDCSS</sequence>
<keyword evidence="2" id="KW-1185">Reference proteome</keyword>
<dbReference type="InterPro" id="IPR012347">
    <property type="entry name" value="Ferritin-like"/>
</dbReference>
<dbReference type="Gene3D" id="1.20.1260.10">
    <property type="match status" value="2"/>
</dbReference>
<evidence type="ECO:0000313" key="1">
    <source>
        <dbReference type="EMBL" id="UOQ91535.1"/>
    </source>
</evidence>
<accession>A0ABY4GUZ3</accession>
<dbReference type="EMBL" id="CP095074">
    <property type="protein sequence ID" value="UOQ91535.1"/>
    <property type="molecule type" value="Genomic_DNA"/>
</dbReference>